<protein>
    <recommendedName>
        <fullName evidence="2">MEMO1 family protein QBE54_04420</fullName>
    </recommendedName>
</protein>
<dbReference type="PANTHER" id="PTHR11060">
    <property type="entry name" value="PROTEIN MEMO1"/>
    <property type="match status" value="1"/>
</dbReference>
<dbReference type="InterPro" id="IPR002737">
    <property type="entry name" value="MEMO1_fam"/>
</dbReference>
<dbReference type="CDD" id="cd07361">
    <property type="entry name" value="MEMO_like"/>
    <property type="match status" value="1"/>
</dbReference>
<evidence type="ECO:0000313" key="3">
    <source>
        <dbReference type="EMBL" id="WZL76977.1"/>
    </source>
</evidence>
<sequence length="280" mass="30701">MVRKPAVAGYFYPGSAQEVKSLIERLQQSPLGPGSNLEEVPFFEQVNGVVSPHAGYLYSGAVACWSFAALSRIDRETTFCIIGPNHRGYGASVALSEEEEWLTPLGKVVLDLEAASFLVEKFPVFAFDEQAHFAEHSIEVQIPFLQYFVSCPFKILPIALLDQRKGVARQVAEALYALSAEKNLVIVASSDFSHYEPAEVAERKDHQAISHILNLDVDGFYAFLHQASVSVCGPGAIAILMLYQKLKNAPQPRFLKYAHSGEVSGDFSQVVGYASLVFPG</sequence>
<evidence type="ECO:0000313" key="4">
    <source>
        <dbReference type="Proteomes" id="UP001461341"/>
    </source>
</evidence>
<comment type="similarity">
    <text evidence="1 2">Belongs to the MEMO1 family.</text>
</comment>
<dbReference type="NCBIfam" id="NF001987">
    <property type="entry name" value="PRK00782.1"/>
    <property type="match status" value="1"/>
</dbReference>
<dbReference type="HAMAP" id="MF_00055">
    <property type="entry name" value="MEMO1"/>
    <property type="match status" value="1"/>
</dbReference>
<keyword evidence="4" id="KW-1185">Reference proteome</keyword>
<dbReference type="EMBL" id="CP121689">
    <property type="protein sequence ID" value="WZL76977.1"/>
    <property type="molecule type" value="Genomic_DNA"/>
</dbReference>
<reference evidence="3 4" key="1">
    <citation type="submission" date="2023-03" db="EMBL/GenBank/DDBJ databases">
        <title>Novel Species.</title>
        <authorList>
            <person name="Ma S."/>
        </authorList>
    </citation>
    <scope>NUCLEOTIDE SEQUENCE [LARGE SCALE GENOMIC DNA]</scope>
    <source>
        <strain evidence="3 4">B11</strain>
    </source>
</reference>
<proteinExistence type="inferred from homology"/>
<dbReference type="Proteomes" id="UP001461341">
    <property type="component" value="Chromosome"/>
</dbReference>
<gene>
    <name evidence="3" type="primary">amrB</name>
    <name evidence="3" type="ORF">QBE54_04420</name>
</gene>
<name>A0ABZ2YDE2_9BACT</name>
<evidence type="ECO:0000256" key="2">
    <source>
        <dbReference type="HAMAP-Rule" id="MF_00055"/>
    </source>
</evidence>
<dbReference type="RefSeq" id="WP_369019142.1">
    <property type="nucleotide sequence ID" value="NZ_CP121689.1"/>
</dbReference>
<organism evidence="3 4">
    <name type="scientific">Thermatribacter velox</name>
    <dbReference type="NCBI Taxonomy" id="3039681"/>
    <lineage>
        <taxon>Bacteria</taxon>
        <taxon>Pseudomonadati</taxon>
        <taxon>Atribacterota</taxon>
        <taxon>Atribacteria</taxon>
        <taxon>Atribacterales</taxon>
        <taxon>Thermatribacteraceae</taxon>
        <taxon>Thermatribacter</taxon>
    </lineage>
</organism>
<accession>A0ABZ2YDE2</accession>
<dbReference type="Pfam" id="PF01875">
    <property type="entry name" value="Memo"/>
    <property type="match status" value="1"/>
</dbReference>
<dbReference type="Gene3D" id="3.40.830.10">
    <property type="entry name" value="LigB-like"/>
    <property type="match status" value="1"/>
</dbReference>
<evidence type="ECO:0000256" key="1">
    <source>
        <dbReference type="ARBA" id="ARBA00006315"/>
    </source>
</evidence>
<dbReference type="PANTHER" id="PTHR11060:SF0">
    <property type="entry name" value="PROTEIN MEMO1"/>
    <property type="match status" value="1"/>
</dbReference>
<dbReference type="NCBIfam" id="TIGR04336">
    <property type="entry name" value="AmmeMemoSam_B"/>
    <property type="match status" value="1"/>
</dbReference>